<evidence type="ECO:0000313" key="3">
    <source>
        <dbReference type="Proteomes" id="UP000712947"/>
    </source>
</evidence>
<proteinExistence type="predicted"/>
<keyword evidence="1" id="KW-0472">Membrane</keyword>
<reference evidence="2" key="1">
    <citation type="submission" date="2020-03" db="EMBL/GenBank/DDBJ databases">
        <authorList>
            <person name="Kislichkina A."/>
            <person name="Dentovskaya S."/>
            <person name="Shaikhutdinov R."/>
            <person name="Ivanov S."/>
            <person name="Sizova A."/>
            <person name="Solomentsev V."/>
            <person name="Bogun A."/>
        </authorList>
    </citation>
    <scope>NUCLEOTIDE SEQUENCE</scope>
    <source>
        <strain evidence="2">SCPM-O-B-7610</strain>
    </source>
</reference>
<keyword evidence="1" id="KW-0812">Transmembrane</keyword>
<feature type="transmembrane region" description="Helical" evidence="1">
    <location>
        <begin position="44"/>
        <end position="67"/>
    </location>
</feature>
<dbReference type="Proteomes" id="UP000712947">
    <property type="component" value="Unassembled WGS sequence"/>
</dbReference>
<evidence type="ECO:0000256" key="1">
    <source>
        <dbReference type="SAM" id="Phobius"/>
    </source>
</evidence>
<feature type="transmembrane region" description="Helical" evidence="1">
    <location>
        <begin position="88"/>
        <end position="109"/>
    </location>
</feature>
<evidence type="ECO:0000313" key="2">
    <source>
        <dbReference type="EMBL" id="NIL22805.1"/>
    </source>
</evidence>
<name>A0AA44CLG7_YERMO</name>
<sequence length="146" mass="16334">MIELTLKIRIFSFLFITVIIVPICILVLNFSLNEIRILFSYPDVIVFTLYSLASIIITPFVLIYLIVISCKPIFLGKRASDHIQAIATNLLIVAIVLGVISQIGFKVYYKETLNNKNYVVCSGIPSGSLPGMATKYAKSESFCYLK</sequence>
<protein>
    <submittedName>
        <fullName evidence="2">DUF1240 domain-containing protein</fullName>
    </submittedName>
</protein>
<dbReference type="EMBL" id="JAASAI010000008">
    <property type="protein sequence ID" value="NIL22805.1"/>
    <property type="molecule type" value="Genomic_DNA"/>
</dbReference>
<accession>A0AA44CLG7</accession>
<dbReference type="AlphaFoldDB" id="A0AA44CLG7"/>
<organism evidence="2 3">
    <name type="scientific">Yersinia mollaretii</name>
    <dbReference type="NCBI Taxonomy" id="33060"/>
    <lineage>
        <taxon>Bacteria</taxon>
        <taxon>Pseudomonadati</taxon>
        <taxon>Pseudomonadota</taxon>
        <taxon>Gammaproteobacteria</taxon>
        <taxon>Enterobacterales</taxon>
        <taxon>Yersiniaceae</taxon>
        <taxon>Yersinia</taxon>
    </lineage>
</organism>
<comment type="caution">
    <text evidence="2">The sequence shown here is derived from an EMBL/GenBank/DDBJ whole genome shotgun (WGS) entry which is preliminary data.</text>
</comment>
<gene>
    <name evidence="2" type="ORF">HB991_09820</name>
</gene>
<feature type="transmembrane region" description="Helical" evidence="1">
    <location>
        <begin position="12"/>
        <end position="32"/>
    </location>
</feature>
<dbReference type="RefSeq" id="WP_050536771.1">
    <property type="nucleotide sequence ID" value="NZ_CABHYO010000010.1"/>
</dbReference>
<keyword evidence="1" id="KW-1133">Transmembrane helix</keyword>